<keyword evidence="5" id="KW-0547">Nucleotide-binding</keyword>
<keyword evidence="10" id="KW-0812">Transmembrane</keyword>
<feature type="region of interest" description="Disordered" evidence="9">
    <location>
        <begin position="230"/>
        <end position="250"/>
    </location>
</feature>
<evidence type="ECO:0000313" key="12">
    <source>
        <dbReference type="EMBL" id="UWZ57734.1"/>
    </source>
</evidence>
<keyword evidence="13" id="KW-1185">Reference proteome</keyword>
<reference evidence="12" key="1">
    <citation type="submission" date="2021-04" db="EMBL/GenBank/DDBJ databases">
        <title>Dactylosporangium aurantiacum NRRL B-8018 full assembly.</title>
        <authorList>
            <person name="Hartkoorn R.C."/>
            <person name="Beaudoing E."/>
            <person name="Hot D."/>
        </authorList>
    </citation>
    <scope>NUCLEOTIDE SEQUENCE</scope>
    <source>
        <strain evidence="12">NRRL B-8018</strain>
    </source>
</reference>
<feature type="transmembrane region" description="Helical" evidence="10">
    <location>
        <begin position="121"/>
        <end position="139"/>
    </location>
</feature>
<dbReference type="Gene3D" id="1.20.5.1930">
    <property type="match status" value="1"/>
</dbReference>
<comment type="catalytic activity">
    <reaction evidence="1">
        <text>ATP + protein L-histidine = ADP + protein N-phospho-L-histidine.</text>
        <dbReference type="EC" id="2.7.13.3"/>
    </reaction>
</comment>
<dbReference type="InterPro" id="IPR050482">
    <property type="entry name" value="Sensor_HK_TwoCompSys"/>
</dbReference>
<organism evidence="12 13">
    <name type="scientific">Dactylosporangium aurantiacum</name>
    <dbReference type="NCBI Taxonomy" id="35754"/>
    <lineage>
        <taxon>Bacteria</taxon>
        <taxon>Bacillati</taxon>
        <taxon>Actinomycetota</taxon>
        <taxon>Actinomycetes</taxon>
        <taxon>Micromonosporales</taxon>
        <taxon>Micromonosporaceae</taxon>
        <taxon>Dactylosporangium</taxon>
    </lineage>
</organism>
<evidence type="ECO:0000256" key="5">
    <source>
        <dbReference type="ARBA" id="ARBA00022741"/>
    </source>
</evidence>
<dbReference type="KEGG" id="daur:Daura_17135"/>
<keyword evidence="7" id="KW-0067">ATP-binding</keyword>
<keyword evidence="6 12" id="KW-0418">Kinase</keyword>
<keyword evidence="3" id="KW-0597">Phosphoprotein</keyword>
<evidence type="ECO:0000256" key="6">
    <source>
        <dbReference type="ARBA" id="ARBA00022777"/>
    </source>
</evidence>
<dbReference type="EMBL" id="CP073767">
    <property type="protein sequence ID" value="UWZ57734.1"/>
    <property type="molecule type" value="Genomic_DNA"/>
</dbReference>
<dbReference type="Pfam" id="PF07730">
    <property type="entry name" value="HisKA_3"/>
    <property type="match status" value="1"/>
</dbReference>
<protein>
    <recommendedName>
        <fullName evidence="2">histidine kinase</fullName>
        <ecNumber evidence="2">2.7.13.3</ecNumber>
    </recommendedName>
</protein>
<proteinExistence type="predicted"/>
<dbReference type="InterPro" id="IPR036890">
    <property type="entry name" value="HATPase_C_sf"/>
</dbReference>
<sequence length="378" mass="38698">MRLLQRRDVADGVLVLACLALTALAVRASWSVLPAPVIAAAGVAGAGAQWWRRRLPWLAAVAGAAAYPLSGNPGPLLVGVYSGAVHGSRRGAAGAGVAGWAGIAGWSWVDEGRLDADDVVFSAVGAVLVTGLGLYVAALRELRASWQERAERADTERLLRDEQARAAERNRIAREMHDVLAHKVSLIALHAGALEVTTDTTRFQQGAGLIRGTAREALQDLRTVLGVLQASPPAASSPPPVPSGQPAAPDDGFADLPALVLAATRAGQRVELRDLAGPLPAGTARVVYRVAQEGLTNARKHAPGAPVTVTVERDPAGAVAVTVANPAGGAALDLPGSGAGLVGLAERVRLAGGTLRSGPAGGGWRLAAVVPWQEATAR</sequence>
<dbReference type="RefSeq" id="WP_052387132.1">
    <property type="nucleotide sequence ID" value="NZ_CP073767.1"/>
</dbReference>
<dbReference type="SUPFAM" id="SSF55874">
    <property type="entry name" value="ATPase domain of HSP90 chaperone/DNA topoisomerase II/histidine kinase"/>
    <property type="match status" value="1"/>
</dbReference>
<accession>A0A9Q9IKB1</accession>
<gene>
    <name evidence="12" type="ORF">Daura_17135</name>
</gene>
<dbReference type="PANTHER" id="PTHR24421:SF10">
    <property type="entry name" value="NITRATE_NITRITE SENSOR PROTEIN NARQ"/>
    <property type="match status" value="1"/>
</dbReference>
<dbReference type="AlphaFoldDB" id="A0A9Q9IKB1"/>
<dbReference type="PANTHER" id="PTHR24421">
    <property type="entry name" value="NITRATE/NITRITE SENSOR PROTEIN NARX-RELATED"/>
    <property type="match status" value="1"/>
</dbReference>
<dbReference type="InterPro" id="IPR011712">
    <property type="entry name" value="Sig_transdc_His_kin_sub3_dim/P"/>
</dbReference>
<name>A0A9Q9IKB1_9ACTN</name>
<evidence type="ECO:0000256" key="7">
    <source>
        <dbReference type="ARBA" id="ARBA00022840"/>
    </source>
</evidence>
<evidence type="ECO:0000256" key="2">
    <source>
        <dbReference type="ARBA" id="ARBA00012438"/>
    </source>
</evidence>
<dbReference type="Gene3D" id="3.30.565.10">
    <property type="entry name" value="Histidine kinase-like ATPase, C-terminal domain"/>
    <property type="match status" value="1"/>
</dbReference>
<keyword evidence="10" id="KW-1133">Transmembrane helix</keyword>
<dbReference type="GO" id="GO:0005524">
    <property type="term" value="F:ATP binding"/>
    <property type="evidence" value="ECO:0007669"/>
    <property type="project" value="UniProtKB-KW"/>
</dbReference>
<evidence type="ECO:0000256" key="10">
    <source>
        <dbReference type="SAM" id="Phobius"/>
    </source>
</evidence>
<evidence type="ECO:0000256" key="9">
    <source>
        <dbReference type="SAM" id="MobiDB-lite"/>
    </source>
</evidence>
<dbReference type="EC" id="2.7.13.3" evidence="2"/>
<dbReference type="OrthoDB" id="227596at2"/>
<keyword evidence="4" id="KW-0808">Transferase</keyword>
<evidence type="ECO:0000259" key="11">
    <source>
        <dbReference type="Pfam" id="PF07730"/>
    </source>
</evidence>
<dbReference type="CDD" id="cd16917">
    <property type="entry name" value="HATPase_UhpB-NarQ-NarX-like"/>
    <property type="match status" value="1"/>
</dbReference>
<evidence type="ECO:0000256" key="1">
    <source>
        <dbReference type="ARBA" id="ARBA00000085"/>
    </source>
</evidence>
<dbReference type="GO" id="GO:0016020">
    <property type="term" value="C:membrane"/>
    <property type="evidence" value="ECO:0007669"/>
    <property type="project" value="InterPro"/>
</dbReference>
<keyword evidence="8" id="KW-0902">Two-component regulatory system</keyword>
<dbReference type="GO" id="GO:0000155">
    <property type="term" value="F:phosphorelay sensor kinase activity"/>
    <property type="evidence" value="ECO:0007669"/>
    <property type="project" value="InterPro"/>
</dbReference>
<feature type="transmembrane region" description="Helical" evidence="10">
    <location>
        <begin position="92"/>
        <end position="109"/>
    </location>
</feature>
<evidence type="ECO:0000256" key="4">
    <source>
        <dbReference type="ARBA" id="ARBA00022679"/>
    </source>
</evidence>
<evidence type="ECO:0000256" key="8">
    <source>
        <dbReference type="ARBA" id="ARBA00023012"/>
    </source>
</evidence>
<evidence type="ECO:0000256" key="3">
    <source>
        <dbReference type="ARBA" id="ARBA00022553"/>
    </source>
</evidence>
<feature type="domain" description="Signal transduction histidine kinase subgroup 3 dimerisation and phosphoacceptor" evidence="11">
    <location>
        <begin position="168"/>
        <end position="230"/>
    </location>
</feature>
<dbReference type="Proteomes" id="UP001058003">
    <property type="component" value="Chromosome"/>
</dbReference>
<dbReference type="GO" id="GO:0046983">
    <property type="term" value="F:protein dimerization activity"/>
    <property type="evidence" value="ECO:0007669"/>
    <property type="project" value="InterPro"/>
</dbReference>
<keyword evidence="10" id="KW-0472">Membrane</keyword>
<evidence type="ECO:0000313" key="13">
    <source>
        <dbReference type="Proteomes" id="UP001058003"/>
    </source>
</evidence>
<feature type="transmembrane region" description="Helical" evidence="10">
    <location>
        <begin position="58"/>
        <end position="80"/>
    </location>
</feature>